<evidence type="ECO:0000256" key="8">
    <source>
        <dbReference type="ARBA" id="ARBA00022989"/>
    </source>
</evidence>
<evidence type="ECO:0000256" key="3">
    <source>
        <dbReference type="ARBA" id="ARBA00014962"/>
    </source>
</evidence>
<dbReference type="PANTHER" id="PTHR33909">
    <property type="entry name" value="SEC TRANSLOCON ACCESSORY COMPLEX SUBUNIT YAJC"/>
    <property type="match status" value="1"/>
</dbReference>
<gene>
    <name evidence="12" type="ORF">HNR46_000726</name>
</gene>
<keyword evidence="10 11" id="KW-0472">Membrane</keyword>
<keyword evidence="5" id="KW-1003">Cell membrane</keyword>
<keyword evidence="8 11" id="KW-1133">Transmembrane helix</keyword>
<organism evidence="12 13">
    <name type="scientific">Haloferula luteola</name>
    <dbReference type="NCBI Taxonomy" id="595692"/>
    <lineage>
        <taxon>Bacteria</taxon>
        <taxon>Pseudomonadati</taxon>
        <taxon>Verrucomicrobiota</taxon>
        <taxon>Verrucomicrobiia</taxon>
        <taxon>Verrucomicrobiales</taxon>
        <taxon>Verrucomicrobiaceae</taxon>
        <taxon>Haloferula</taxon>
    </lineage>
</organism>
<feature type="transmembrane region" description="Helical" evidence="11">
    <location>
        <begin position="20"/>
        <end position="38"/>
    </location>
</feature>
<comment type="subcellular location">
    <subcellularLocation>
        <location evidence="1">Cell membrane</location>
        <topology evidence="1">Single-pass membrane protein</topology>
    </subcellularLocation>
</comment>
<sequence>MITLLALQFLAQNPAPKGLGNPLVMMVLMIVMFYFLLIRPQQKQRKDLQKRIDALKTGDRVITTAGIHALVHHIKDKTVTLKIAEGVLVEFDKQAIASVQKKDAPAADTKAVESK</sequence>
<keyword evidence="6 11" id="KW-0812">Transmembrane</keyword>
<name>A0A840V6W8_9BACT</name>
<dbReference type="NCBIfam" id="TIGR00739">
    <property type="entry name" value="yajC"/>
    <property type="match status" value="1"/>
</dbReference>
<dbReference type="GO" id="GO:0005886">
    <property type="term" value="C:plasma membrane"/>
    <property type="evidence" value="ECO:0007669"/>
    <property type="project" value="UniProtKB-SubCell"/>
</dbReference>
<accession>A0A840V6W8</accession>
<evidence type="ECO:0000256" key="2">
    <source>
        <dbReference type="ARBA" id="ARBA00006742"/>
    </source>
</evidence>
<keyword evidence="13" id="KW-1185">Reference proteome</keyword>
<dbReference type="Pfam" id="PF02699">
    <property type="entry name" value="YajC"/>
    <property type="match status" value="1"/>
</dbReference>
<evidence type="ECO:0000313" key="13">
    <source>
        <dbReference type="Proteomes" id="UP000557717"/>
    </source>
</evidence>
<dbReference type="Proteomes" id="UP000557717">
    <property type="component" value="Unassembled WGS sequence"/>
</dbReference>
<dbReference type="GO" id="GO:0015031">
    <property type="term" value="P:protein transport"/>
    <property type="evidence" value="ECO:0007669"/>
    <property type="project" value="UniProtKB-KW"/>
</dbReference>
<keyword evidence="7" id="KW-0653">Protein transport</keyword>
<dbReference type="SMART" id="SM01323">
    <property type="entry name" value="YajC"/>
    <property type="match status" value="1"/>
</dbReference>
<evidence type="ECO:0000256" key="7">
    <source>
        <dbReference type="ARBA" id="ARBA00022927"/>
    </source>
</evidence>
<comment type="caution">
    <text evidence="12">The sequence shown here is derived from an EMBL/GenBank/DDBJ whole genome shotgun (WGS) entry which is preliminary data.</text>
</comment>
<protein>
    <recommendedName>
        <fullName evidence="3">Sec translocon accessory complex subunit YajC</fullName>
    </recommendedName>
</protein>
<evidence type="ECO:0000256" key="11">
    <source>
        <dbReference type="SAM" id="Phobius"/>
    </source>
</evidence>
<dbReference type="PANTHER" id="PTHR33909:SF1">
    <property type="entry name" value="SEC TRANSLOCON ACCESSORY COMPLEX SUBUNIT YAJC"/>
    <property type="match status" value="1"/>
</dbReference>
<dbReference type="RefSeq" id="WP_184015851.1">
    <property type="nucleotide sequence ID" value="NZ_JACHFD010000003.1"/>
</dbReference>
<evidence type="ECO:0000256" key="6">
    <source>
        <dbReference type="ARBA" id="ARBA00022692"/>
    </source>
</evidence>
<dbReference type="PRINTS" id="PR01853">
    <property type="entry name" value="YAJCTRNLCASE"/>
</dbReference>
<evidence type="ECO:0000313" key="12">
    <source>
        <dbReference type="EMBL" id="MBB5350498.1"/>
    </source>
</evidence>
<evidence type="ECO:0000256" key="1">
    <source>
        <dbReference type="ARBA" id="ARBA00004162"/>
    </source>
</evidence>
<evidence type="ECO:0000256" key="5">
    <source>
        <dbReference type="ARBA" id="ARBA00022475"/>
    </source>
</evidence>
<comment type="similarity">
    <text evidence="2">Belongs to the YajC family.</text>
</comment>
<evidence type="ECO:0000256" key="9">
    <source>
        <dbReference type="ARBA" id="ARBA00023010"/>
    </source>
</evidence>
<reference evidence="12 13" key="1">
    <citation type="submission" date="2020-08" db="EMBL/GenBank/DDBJ databases">
        <title>Genomic Encyclopedia of Type Strains, Phase IV (KMG-IV): sequencing the most valuable type-strain genomes for metagenomic binning, comparative biology and taxonomic classification.</title>
        <authorList>
            <person name="Goeker M."/>
        </authorList>
    </citation>
    <scope>NUCLEOTIDE SEQUENCE [LARGE SCALE GENOMIC DNA]</scope>
    <source>
        <strain evidence="12 13">YC6886</strain>
    </source>
</reference>
<evidence type="ECO:0000256" key="10">
    <source>
        <dbReference type="ARBA" id="ARBA00023136"/>
    </source>
</evidence>
<proteinExistence type="inferred from homology"/>
<keyword evidence="9" id="KW-0811">Translocation</keyword>
<dbReference type="AlphaFoldDB" id="A0A840V6W8"/>
<dbReference type="InterPro" id="IPR003849">
    <property type="entry name" value="Preprotein_translocase_YajC"/>
</dbReference>
<keyword evidence="4" id="KW-0813">Transport</keyword>
<dbReference type="EMBL" id="JACHFD010000003">
    <property type="protein sequence ID" value="MBB5350498.1"/>
    <property type="molecule type" value="Genomic_DNA"/>
</dbReference>
<evidence type="ECO:0000256" key="4">
    <source>
        <dbReference type="ARBA" id="ARBA00022448"/>
    </source>
</evidence>